<gene>
    <name evidence="9" type="ORF">CJOHNSTONI_LOCUS6662</name>
</gene>
<dbReference type="AlphaFoldDB" id="A0A8J2M6K1"/>
<protein>
    <recommendedName>
        <fullName evidence="11">Solute carrier family 12 member 6</fullName>
    </recommendedName>
</protein>
<dbReference type="GO" id="GO:0055064">
    <property type="term" value="P:chloride ion homeostasis"/>
    <property type="evidence" value="ECO:0007669"/>
    <property type="project" value="TreeGrafter"/>
</dbReference>
<comment type="caution">
    <text evidence="9">The sequence shown here is derived from an EMBL/GenBank/DDBJ whole genome shotgun (WGS) entry which is preliminary data.</text>
</comment>
<dbReference type="GO" id="GO:0005886">
    <property type="term" value="C:plasma membrane"/>
    <property type="evidence" value="ECO:0007669"/>
    <property type="project" value="TreeGrafter"/>
</dbReference>
<evidence type="ECO:0008006" key="11">
    <source>
        <dbReference type="Google" id="ProtNLM"/>
    </source>
</evidence>
<evidence type="ECO:0000256" key="6">
    <source>
        <dbReference type="SAM" id="Phobius"/>
    </source>
</evidence>
<dbReference type="InterPro" id="IPR004841">
    <property type="entry name" value="AA-permease/SLC12A_dom"/>
</dbReference>
<dbReference type="PANTHER" id="PTHR11827">
    <property type="entry name" value="SOLUTE CARRIER FAMILY 12, CATION COTRANSPORTERS"/>
    <property type="match status" value="1"/>
</dbReference>
<evidence type="ECO:0000256" key="4">
    <source>
        <dbReference type="ARBA" id="ARBA00023136"/>
    </source>
</evidence>
<evidence type="ECO:0000313" key="10">
    <source>
        <dbReference type="Proteomes" id="UP000746747"/>
    </source>
</evidence>
<sequence>MMLQIHPSINEAPAKITTDGNVNDERSSGQVNFANTYAIPGSEERNLSLSNMKKANLGVMLGVYLPTIQHILGITMFIRLAWVVGIAGIVDTMILLLLCCLCTLLTSISLSAVATNGIVESGGVYFMISRNLGAEFGSAVGILFYLANTVASSMYLIGGIEVMLLYIFPSLTIGGSDVHFDTGMWGMMSHNYRIYGSILLLLEAIVVAMGVRFVQLLAPVSLFAVIVSILACFAGGIEKAIHHNGQHVCMLNEQLLQSQIFFPHGADLSTLCKRCVKSEDISDDFCNSTTAFFCTHFTASTLTCTNAFPGINAHTFYDNMKRMYMEAGESYPNVAADDVGIEVSQDFRTSFFILIAIYFPAVTGIMTGTNMSGDLKDPQKSIPCGTIAATLTTSAIYYALALLFGASITGPVLRDKYGRSLDSSMIVALLSWPSPWIVIIGTFLSTFGAALQCLCSAPRLLQSIAKDDVIPALAPFSKVTRTNEPFLGLLVTTLIAEFAILLGAVDKIAEILDFFFLMCYAFVNLICALHSLLKVPNWRPRFRYYHWSLSLIGAALCFFIMFASCWQYAVFSILLTFAIYKYVEWKGAKKEWGDGIRGLALSTAQYSLLKVEDKDPHPKNWRPQLLVLVYDTWSKGIIDKRNVNLINLAGQLKAGRGLAIVIALIKGSVWSYADRQKAEEIKESIQQHMFRVHLRGFSKTLLFDENQISGCFTTLFQSIGIGGLKPNTVLMNWPEREEENAIFAVELVEAVANDECIMLAKGITAFLSSSNDRLTGYIDIWWILHDSNLLMLTAFLLKQHKIWRGCKLRIFAIAEIPGKNVELKTMLQKYIYMLRIDATVFIVNDEVNQSDDSLPETSNGQSRNVAAAVMITIKERAFVHNNNKFVENAAGDNNTIQTTTTTTAFIQNSLSSFLKGYLSVYNQGEDDFLDDENWRKSLETIKRLNDVVVRNSKDSQLVLLSLPRPPISKEKILSHYMLYIDLLTLNLQRVLLICGSGKEVVTINS</sequence>
<dbReference type="GO" id="GO:0006884">
    <property type="term" value="P:cell volume homeostasis"/>
    <property type="evidence" value="ECO:0007669"/>
    <property type="project" value="TreeGrafter"/>
</dbReference>
<proteinExistence type="predicted"/>
<accession>A0A8J2M6K1</accession>
<evidence type="ECO:0000259" key="7">
    <source>
        <dbReference type="Pfam" id="PF00324"/>
    </source>
</evidence>
<keyword evidence="10" id="KW-1185">Reference proteome</keyword>
<dbReference type="Proteomes" id="UP000746747">
    <property type="component" value="Unassembled WGS sequence"/>
</dbReference>
<evidence type="ECO:0000259" key="8">
    <source>
        <dbReference type="Pfam" id="PF03522"/>
    </source>
</evidence>
<dbReference type="InterPro" id="IPR018491">
    <property type="entry name" value="SLC12_C"/>
</dbReference>
<organism evidence="9 10">
    <name type="scientific">Cercopithifilaria johnstoni</name>
    <dbReference type="NCBI Taxonomy" id="2874296"/>
    <lineage>
        <taxon>Eukaryota</taxon>
        <taxon>Metazoa</taxon>
        <taxon>Ecdysozoa</taxon>
        <taxon>Nematoda</taxon>
        <taxon>Chromadorea</taxon>
        <taxon>Rhabditida</taxon>
        <taxon>Spirurina</taxon>
        <taxon>Spiruromorpha</taxon>
        <taxon>Filarioidea</taxon>
        <taxon>Onchocercidae</taxon>
        <taxon>Cercopithifilaria</taxon>
    </lineage>
</organism>
<feature type="transmembrane region" description="Helical" evidence="6">
    <location>
        <begin position="57"/>
        <end position="82"/>
    </location>
</feature>
<dbReference type="Gene3D" id="1.20.1740.10">
    <property type="entry name" value="Amino acid/polyamine transporter I"/>
    <property type="match status" value="1"/>
</dbReference>
<comment type="subcellular location">
    <subcellularLocation>
        <location evidence="1">Membrane</location>
        <topology evidence="1">Multi-pass membrane protein</topology>
    </subcellularLocation>
</comment>
<feature type="domain" description="SLC12A transporter C-terminal" evidence="8">
    <location>
        <begin position="771"/>
        <end position="1004"/>
    </location>
</feature>
<evidence type="ECO:0000256" key="1">
    <source>
        <dbReference type="ARBA" id="ARBA00004141"/>
    </source>
</evidence>
<dbReference type="GO" id="GO:0015379">
    <property type="term" value="F:potassium:chloride symporter activity"/>
    <property type="evidence" value="ECO:0007669"/>
    <property type="project" value="TreeGrafter"/>
</dbReference>
<evidence type="ECO:0000313" key="9">
    <source>
        <dbReference type="EMBL" id="CAG9536776.1"/>
    </source>
</evidence>
<dbReference type="GO" id="GO:1990573">
    <property type="term" value="P:potassium ion import across plasma membrane"/>
    <property type="evidence" value="ECO:0007669"/>
    <property type="project" value="TreeGrafter"/>
</dbReference>
<feature type="transmembrane region" description="Helical" evidence="6">
    <location>
        <begin position="192"/>
        <end position="211"/>
    </location>
</feature>
<dbReference type="InterPro" id="IPR004842">
    <property type="entry name" value="SLC12A_fam"/>
</dbReference>
<evidence type="ECO:0000256" key="2">
    <source>
        <dbReference type="ARBA" id="ARBA00022692"/>
    </source>
</evidence>
<name>A0A8J2M6K1_9BILA</name>
<feature type="transmembrane region" description="Helical" evidence="6">
    <location>
        <begin position="425"/>
        <end position="451"/>
    </location>
</feature>
<dbReference type="OrthoDB" id="2020542at2759"/>
<dbReference type="GO" id="GO:0045202">
    <property type="term" value="C:synapse"/>
    <property type="evidence" value="ECO:0007669"/>
    <property type="project" value="GOC"/>
</dbReference>
<dbReference type="GO" id="GO:0007268">
    <property type="term" value="P:chemical synaptic transmission"/>
    <property type="evidence" value="ECO:0007669"/>
    <property type="project" value="TreeGrafter"/>
</dbReference>
<evidence type="ECO:0000256" key="5">
    <source>
        <dbReference type="SAM" id="MobiDB-lite"/>
    </source>
</evidence>
<keyword evidence="2 6" id="KW-0812">Transmembrane</keyword>
<feature type="transmembrane region" description="Helical" evidence="6">
    <location>
        <begin position="512"/>
        <end position="532"/>
    </location>
</feature>
<evidence type="ECO:0000256" key="3">
    <source>
        <dbReference type="ARBA" id="ARBA00022989"/>
    </source>
</evidence>
<dbReference type="PANTHER" id="PTHR11827:SF55">
    <property type="entry name" value="POTASSIUM_CHLORIDE COTRANSPORTER 3"/>
    <property type="match status" value="1"/>
</dbReference>
<dbReference type="Pfam" id="PF03522">
    <property type="entry name" value="SLC12"/>
    <property type="match status" value="1"/>
</dbReference>
<feature type="transmembrane region" description="Helical" evidence="6">
    <location>
        <begin position="552"/>
        <end position="580"/>
    </location>
</feature>
<keyword evidence="3 6" id="KW-1133">Transmembrane helix</keyword>
<dbReference type="GO" id="GO:0055075">
    <property type="term" value="P:potassium ion homeostasis"/>
    <property type="evidence" value="ECO:0007669"/>
    <property type="project" value="TreeGrafter"/>
</dbReference>
<dbReference type="Pfam" id="PF00324">
    <property type="entry name" value="AA_permease"/>
    <property type="match status" value="2"/>
</dbReference>
<feature type="transmembrane region" description="Helical" evidence="6">
    <location>
        <begin position="163"/>
        <end position="180"/>
    </location>
</feature>
<feature type="region of interest" description="Disordered" evidence="5">
    <location>
        <begin position="1"/>
        <end position="27"/>
    </location>
</feature>
<keyword evidence="4 6" id="KW-0472">Membrane</keyword>
<feature type="domain" description="Amino acid permease/ SLC12A" evidence="7">
    <location>
        <begin position="63"/>
        <end position="237"/>
    </location>
</feature>
<reference evidence="9" key="1">
    <citation type="submission" date="2021-09" db="EMBL/GenBank/DDBJ databases">
        <authorList>
            <consortium name="Pathogen Informatics"/>
        </authorList>
    </citation>
    <scope>NUCLEOTIDE SEQUENCE</scope>
</reference>
<feature type="transmembrane region" description="Helical" evidence="6">
    <location>
        <begin position="217"/>
        <end position="237"/>
    </location>
</feature>
<dbReference type="EMBL" id="CAKAEH010001485">
    <property type="protein sequence ID" value="CAG9536776.1"/>
    <property type="molecule type" value="Genomic_DNA"/>
</dbReference>
<feature type="domain" description="Amino acid permease/ SLC12A" evidence="7">
    <location>
        <begin position="337"/>
        <end position="626"/>
    </location>
</feature>
<feature type="transmembrane region" description="Helical" evidence="6">
    <location>
        <begin position="351"/>
        <end position="371"/>
    </location>
</feature>
<feature type="transmembrane region" description="Helical" evidence="6">
    <location>
        <begin position="395"/>
        <end position="413"/>
    </location>
</feature>
<feature type="transmembrane region" description="Helical" evidence="6">
    <location>
        <begin position="94"/>
        <end position="115"/>
    </location>
</feature>